<sequence length="346" mass="38676">MDSETMTSDQMLTDIPEESTMDQSTSMDVAPIEPAATIPTTALVVDPQIYLATPAVLPGPPIIATVAAARCYEHSMKCKQHLQEESAYPKSHKTRTMDEPSTRPTPPPITSRAERGKMPSERTTHRREQRDKKKAREEAHKSSQATLTPKAKTMTTKTAAPATHPPPARQADSHRSRHESHSRDDPHRRDTQQSQTASRDSRQQEHRDDIPPHLTQSEQTRQVHSTGFYEDAHRGYFRPSPPKLTDFISPLHRDAEIQRRLEALKNPPKDVFKALLPPPPMDVEPPTSTATSIPPTITSQPPTARTSSTTTRVPHQLPNHDCPAKQPDCRTIRISEPRTHHIASSS</sequence>
<feature type="region of interest" description="Disordered" evidence="1">
    <location>
        <begin position="275"/>
        <end position="328"/>
    </location>
</feature>
<name>A0A915ILE6_ROMCU</name>
<feature type="region of interest" description="Disordered" evidence="1">
    <location>
        <begin position="1"/>
        <end position="26"/>
    </location>
</feature>
<feature type="compositionally biased region" description="Low complexity" evidence="1">
    <location>
        <begin position="145"/>
        <end position="162"/>
    </location>
</feature>
<feature type="compositionally biased region" description="Polar residues" evidence="1">
    <location>
        <begin position="214"/>
        <end position="223"/>
    </location>
</feature>
<evidence type="ECO:0000313" key="3">
    <source>
        <dbReference type="WBParaSite" id="nRc.2.0.1.t14248-RA"/>
    </source>
</evidence>
<dbReference type="WBParaSite" id="nRc.2.0.1.t14248-RA">
    <property type="protein sequence ID" value="nRc.2.0.1.t14248-RA"/>
    <property type="gene ID" value="nRc.2.0.1.g14248"/>
</dbReference>
<dbReference type="AlphaFoldDB" id="A0A915ILE6"/>
<evidence type="ECO:0000313" key="2">
    <source>
        <dbReference type="Proteomes" id="UP000887565"/>
    </source>
</evidence>
<organism evidence="2 3">
    <name type="scientific">Romanomermis culicivorax</name>
    <name type="common">Nematode worm</name>
    <dbReference type="NCBI Taxonomy" id="13658"/>
    <lineage>
        <taxon>Eukaryota</taxon>
        <taxon>Metazoa</taxon>
        <taxon>Ecdysozoa</taxon>
        <taxon>Nematoda</taxon>
        <taxon>Enoplea</taxon>
        <taxon>Dorylaimia</taxon>
        <taxon>Mermithida</taxon>
        <taxon>Mermithoidea</taxon>
        <taxon>Mermithidae</taxon>
        <taxon>Romanomermis</taxon>
    </lineage>
</organism>
<protein>
    <submittedName>
        <fullName evidence="3">Uncharacterized protein</fullName>
    </submittedName>
</protein>
<accession>A0A915ILE6</accession>
<feature type="region of interest" description="Disordered" evidence="1">
    <location>
        <begin position="81"/>
        <end position="223"/>
    </location>
</feature>
<feature type="compositionally biased region" description="Polar residues" evidence="1">
    <location>
        <begin position="1"/>
        <end position="11"/>
    </location>
</feature>
<feature type="compositionally biased region" description="Basic and acidic residues" evidence="1">
    <location>
        <begin position="199"/>
        <end position="211"/>
    </location>
</feature>
<evidence type="ECO:0000256" key="1">
    <source>
        <dbReference type="SAM" id="MobiDB-lite"/>
    </source>
</evidence>
<feature type="compositionally biased region" description="Low complexity" evidence="1">
    <location>
        <begin position="284"/>
        <end position="312"/>
    </location>
</feature>
<dbReference type="Proteomes" id="UP000887565">
    <property type="component" value="Unplaced"/>
</dbReference>
<keyword evidence="2" id="KW-1185">Reference proteome</keyword>
<reference evidence="3" key="1">
    <citation type="submission" date="2022-11" db="UniProtKB">
        <authorList>
            <consortium name="WormBaseParasite"/>
        </authorList>
    </citation>
    <scope>IDENTIFICATION</scope>
</reference>
<feature type="compositionally biased region" description="Basic and acidic residues" evidence="1">
    <location>
        <begin position="171"/>
        <end position="191"/>
    </location>
</feature>
<proteinExistence type="predicted"/>
<feature type="compositionally biased region" description="Basic and acidic residues" evidence="1">
    <location>
        <begin position="112"/>
        <end position="141"/>
    </location>
</feature>